<comment type="similarity">
    <text evidence="1">Belongs to the beta type-B retroviral polymerase family. HERV class-II K(HML-2) pol subfamily.</text>
</comment>
<dbReference type="Pfam" id="PF00078">
    <property type="entry name" value="RVT_1"/>
    <property type="match status" value="1"/>
</dbReference>
<dbReference type="SUPFAM" id="SSF56672">
    <property type="entry name" value="DNA/RNA polymerases"/>
    <property type="match status" value="1"/>
</dbReference>
<organism evidence="5 6">
    <name type="scientific">Pleurodeles waltl</name>
    <name type="common">Iberian ribbed newt</name>
    <dbReference type="NCBI Taxonomy" id="8319"/>
    <lineage>
        <taxon>Eukaryota</taxon>
        <taxon>Metazoa</taxon>
        <taxon>Chordata</taxon>
        <taxon>Craniata</taxon>
        <taxon>Vertebrata</taxon>
        <taxon>Euteleostomi</taxon>
        <taxon>Amphibia</taxon>
        <taxon>Batrachia</taxon>
        <taxon>Caudata</taxon>
        <taxon>Salamandroidea</taxon>
        <taxon>Salamandridae</taxon>
        <taxon>Pleurodelinae</taxon>
        <taxon>Pleurodeles</taxon>
    </lineage>
</organism>
<dbReference type="PANTHER" id="PTHR24559">
    <property type="entry name" value="TRANSPOSON TY3-I GAG-POL POLYPROTEIN"/>
    <property type="match status" value="1"/>
</dbReference>
<evidence type="ECO:0000256" key="2">
    <source>
        <dbReference type="ARBA" id="ARBA00012180"/>
    </source>
</evidence>
<name>A0AAV7UXN4_PLEWA</name>
<evidence type="ECO:0000313" key="6">
    <source>
        <dbReference type="Proteomes" id="UP001066276"/>
    </source>
</evidence>
<keyword evidence="6" id="KW-1185">Reference proteome</keyword>
<dbReference type="CDD" id="cd01647">
    <property type="entry name" value="RT_LTR"/>
    <property type="match status" value="1"/>
</dbReference>
<evidence type="ECO:0000256" key="3">
    <source>
        <dbReference type="SAM" id="MobiDB-lite"/>
    </source>
</evidence>
<feature type="compositionally biased region" description="Basic and acidic residues" evidence="3">
    <location>
        <begin position="186"/>
        <end position="195"/>
    </location>
</feature>
<evidence type="ECO:0000259" key="4">
    <source>
        <dbReference type="Pfam" id="PF00078"/>
    </source>
</evidence>
<dbReference type="InterPro" id="IPR043128">
    <property type="entry name" value="Rev_trsase/Diguanyl_cyclase"/>
</dbReference>
<dbReference type="InterPro" id="IPR000477">
    <property type="entry name" value="RT_dom"/>
</dbReference>
<dbReference type="AlphaFoldDB" id="A0AAV7UXN4"/>
<dbReference type="EC" id="3.1.26.4" evidence="2"/>
<gene>
    <name evidence="5" type="ORF">NDU88_001990</name>
</gene>
<comment type="caution">
    <text evidence="5">The sequence shown here is derived from an EMBL/GenBank/DDBJ whole genome shotgun (WGS) entry which is preliminary data.</text>
</comment>
<feature type="domain" description="Reverse transcriptase" evidence="4">
    <location>
        <begin position="1"/>
        <end position="65"/>
    </location>
</feature>
<dbReference type="GO" id="GO:0004523">
    <property type="term" value="F:RNA-DNA hybrid ribonuclease activity"/>
    <property type="evidence" value="ECO:0007669"/>
    <property type="project" value="UniProtKB-EC"/>
</dbReference>
<dbReference type="EMBL" id="JANPWB010000004">
    <property type="protein sequence ID" value="KAJ1192684.1"/>
    <property type="molecule type" value="Genomic_DNA"/>
</dbReference>
<dbReference type="Gene3D" id="3.30.70.270">
    <property type="match status" value="1"/>
</dbReference>
<dbReference type="InterPro" id="IPR043502">
    <property type="entry name" value="DNA/RNA_pol_sf"/>
</dbReference>
<proteinExistence type="inferred from homology"/>
<evidence type="ECO:0000256" key="1">
    <source>
        <dbReference type="ARBA" id="ARBA00010879"/>
    </source>
</evidence>
<dbReference type="InterPro" id="IPR053134">
    <property type="entry name" value="RNA-dir_DNA_polymerase"/>
</dbReference>
<feature type="region of interest" description="Disordered" evidence="3">
    <location>
        <begin position="106"/>
        <end position="195"/>
    </location>
</feature>
<feature type="compositionally biased region" description="Basic and acidic residues" evidence="3">
    <location>
        <begin position="140"/>
        <end position="156"/>
    </location>
</feature>
<protein>
    <recommendedName>
        <fullName evidence="2">ribonuclease H</fullName>
        <ecNumber evidence="2">3.1.26.4</ecNumber>
    </recommendedName>
</protein>
<dbReference type="PANTHER" id="PTHR24559:SF454">
    <property type="entry name" value="RIBONUCLEASE H"/>
    <property type="match status" value="1"/>
</dbReference>
<dbReference type="Proteomes" id="UP001066276">
    <property type="component" value="Chromosome 2_2"/>
</dbReference>
<evidence type="ECO:0000313" key="5">
    <source>
        <dbReference type="EMBL" id="KAJ1192684.1"/>
    </source>
</evidence>
<reference evidence="5" key="1">
    <citation type="journal article" date="2022" name="bioRxiv">
        <title>Sequencing and chromosome-scale assembly of the giantPleurodeles waltlgenome.</title>
        <authorList>
            <person name="Brown T."/>
            <person name="Elewa A."/>
            <person name="Iarovenko S."/>
            <person name="Subramanian E."/>
            <person name="Araus A.J."/>
            <person name="Petzold A."/>
            <person name="Susuki M."/>
            <person name="Suzuki K.-i.T."/>
            <person name="Hayashi T."/>
            <person name="Toyoda A."/>
            <person name="Oliveira C."/>
            <person name="Osipova E."/>
            <person name="Leigh N.D."/>
            <person name="Simon A."/>
            <person name="Yun M.H."/>
        </authorList>
    </citation>
    <scope>NUCLEOTIDE SEQUENCE</scope>
    <source>
        <strain evidence="5">20211129_DDA</strain>
        <tissue evidence="5">Liver</tissue>
    </source>
</reference>
<sequence length="195" mass="21255">MPFGLKNAPATFQRLVNGVLAGNDPYSAAYLDEIAVYSSSWEEHLLHLKEVLQALRQAGLTIKAKLASCSLKSQDQKYFFLSTGILVQRKISHTACSMVKNSLHADPAQRRSTLQGKDRRSTCGATGTSTHGPPGQRRPTSREEIDAAPAVREKIPHTAHLNDAQPDNKPRIPRTDPGASQNPASHRGDCPRIGN</sequence>
<accession>A0AAV7UXN4</accession>